<dbReference type="InParanoid" id="A0A2P6N290"/>
<feature type="region of interest" description="Disordered" evidence="1">
    <location>
        <begin position="56"/>
        <end position="76"/>
    </location>
</feature>
<sequence>MKIPRATSANRREQWVKLAHRPFLSLRRRCLLRLIPSSPCTTPTLTTTLIRLVLQPSSHRRRSPTQPYKSIKLQRDGHEWPDSRHLTTNTSCHDAWLQGNEFHCTATISAEKSKPGEYLPFIR</sequence>
<comment type="caution">
    <text evidence="2">The sequence shown here is derived from an EMBL/GenBank/DDBJ whole genome shotgun (WGS) entry which is preliminary data.</text>
</comment>
<dbReference type="Proteomes" id="UP000241769">
    <property type="component" value="Unassembled WGS sequence"/>
</dbReference>
<protein>
    <submittedName>
        <fullName evidence="2">Uncharacterized protein</fullName>
    </submittedName>
</protein>
<accession>A0A2P6N290</accession>
<dbReference type="EMBL" id="MDYQ01000241">
    <property type="protein sequence ID" value="PRP78074.1"/>
    <property type="molecule type" value="Genomic_DNA"/>
</dbReference>
<evidence type="ECO:0000313" key="2">
    <source>
        <dbReference type="EMBL" id="PRP78074.1"/>
    </source>
</evidence>
<organism evidence="2 3">
    <name type="scientific">Planoprotostelium fungivorum</name>
    <dbReference type="NCBI Taxonomy" id="1890364"/>
    <lineage>
        <taxon>Eukaryota</taxon>
        <taxon>Amoebozoa</taxon>
        <taxon>Evosea</taxon>
        <taxon>Variosea</taxon>
        <taxon>Cavosteliida</taxon>
        <taxon>Cavosteliaceae</taxon>
        <taxon>Planoprotostelium</taxon>
    </lineage>
</organism>
<proteinExistence type="predicted"/>
<gene>
    <name evidence="2" type="ORF">PROFUN_13883</name>
</gene>
<evidence type="ECO:0000256" key="1">
    <source>
        <dbReference type="SAM" id="MobiDB-lite"/>
    </source>
</evidence>
<evidence type="ECO:0000313" key="3">
    <source>
        <dbReference type="Proteomes" id="UP000241769"/>
    </source>
</evidence>
<reference evidence="2 3" key="1">
    <citation type="journal article" date="2018" name="Genome Biol. Evol.">
        <title>Multiple Roots of Fruiting Body Formation in Amoebozoa.</title>
        <authorList>
            <person name="Hillmann F."/>
            <person name="Forbes G."/>
            <person name="Novohradska S."/>
            <person name="Ferling I."/>
            <person name="Riege K."/>
            <person name="Groth M."/>
            <person name="Westermann M."/>
            <person name="Marz M."/>
            <person name="Spaller T."/>
            <person name="Winckler T."/>
            <person name="Schaap P."/>
            <person name="Glockner G."/>
        </authorList>
    </citation>
    <scope>NUCLEOTIDE SEQUENCE [LARGE SCALE GENOMIC DNA]</scope>
    <source>
        <strain evidence="2 3">Jena</strain>
    </source>
</reference>
<dbReference type="AlphaFoldDB" id="A0A2P6N290"/>
<name>A0A2P6N290_9EUKA</name>
<keyword evidence="3" id="KW-1185">Reference proteome</keyword>